<dbReference type="RefSeq" id="WP_012164117.1">
    <property type="nucleotide sequence ID" value="NC_009925.1"/>
</dbReference>
<dbReference type="KEGG" id="amr:AM1_3748"/>
<dbReference type="HOGENOM" id="CLU_3210981_0_0_3"/>
<name>B0C5L7_ACAM1</name>
<accession>B0C5L7</accession>
<protein>
    <submittedName>
        <fullName evidence="1">Uncharacterized protein</fullName>
    </submittedName>
</protein>
<evidence type="ECO:0000313" key="1">
    <source>
        <dbReference type="EMBL" id="ABW28738.1"/>
    </source>
</evidence>
<reference evidence="1 2" key="1">
    <citation type="journal article" date="2008" name="Proc. Natl. Acad. Sci. U.S.A.">
        <title>Niche adaptation and genome expansion in the chlorophyll d-producing cyanobacterium Acaryochloris marina.</title>
        <authorList>
            <person name="Swingley W.D."/>
            <person name="Chen M."/>
            <person name="Cheung P.C."/>
            <person name="Conrad A.L."/>
            <person name="Dejesa L.C."/>
            <person name="Hao J."/>
            <person name="Honchak B.M."/>
            <person name="Karbach L.E."/>
            <person name="Kurdoglu A."/>
            <person name="Lahiri S."/>
            <person name="Mastrian S.D."/>
            <person name="Miyashita H."/>
            <person name="Page L."/>
            <person name="Ramakrishna P."/>
            <person name="Satoh S."/>
            <person name="Sattley W.M."/>
            <person name="Shimada Y."/>
            <person name="Taylor H.L."/>
            <person name="Tomo T."/>
            <person name="Tsuchiya T."/>
            <person name="Wang Z.T."/>
            <person name="Raymond J."/>
            <person name="Mimuro M."/>
            <person name="Blankenship R.E."/>
            <person name="Touchman J.W."/>
        </authorList>
    </citation>
    <scope>NUCLEOTIDE SEQUENCE [LARGE SCALE GENOMIC DNA]</scope>
    <source>
        <strain evidence="2">MBIC 11017</strain>
    </source>
</reference>
<sequence length="44" mass="4994">MTVRTITDQQTTIRFSGYKLDDADAWLETLKENGRPVHGELAKS</sequence>
<proteinExistence type="predicted"/>
<evidence type="ECO:0000313" key="2">
    <source>
        <dbReference type="Proteomes" id="UP000000268"/>
    </source>
</evidence>
<dbReference type="Proteomes" id="UP000000268">
    <property type="component" value="Chromosome"/>
</dbReference>
<dbReference type="EMBL" id="CP000828">
    <property type="protein sequence ID" value="ABW28738.1"/>
    <property type="molecule type" value="Genomic_DNA"/>
</dbReference>
<keyword evidence="2" id="KW-1185">Reference proteome</keyword>
<organism evidence="1 2">
    <name type="scientific">Acaryochloris marina (strain MBIC 11017)</name>
    <dbReference type="NCBI Taxonomy" id="329726"/>
    <lineage>
        <taxon>Bacteria</taxon>
        <taxon>Bacillati</taxon>
        <taxon>Cyanobacteriota</taxon>
        <taxon>Cyanophyceae</taxon>
        <taxon>Acaryochloridales</taxon>
        <taxon>Acaryochloridaceae</taxon>
        <taxon>Acaryochloris</taxon>
    </lineage>
</organism>
<dbReference type="STRING" id="329726.AM1_3748"/>
<dbReference type="AlphaFoldDB" id="B0C5L7"/>
<gene>
    <name evidence="1" type="ordered locus">AM1_3748</name>
</gene>